<reference evidence="2 3" key="1">
    <citation type="journal article" date="2019" name="Commun. Biol.">
        <title>The bagworm genome reveals a unique fibroin gene that provides high tensile strength.</title>
        <authorList>
            <person name="Kono N."/>
            <person name="Nakamura H."/>
            <person name="Ohtoshi R."/>
            <person name="Tomita M."/>
            <person name="Numata K."/>
            <person name="Arakawa K."/>
        </authorList>
    </citation>
    <scope>NUCLEOTIDE SEQUENCE [LARGE SCALE GENOMIC DNA]</scope>
</reference>
<organism evidence="2 3">
    <name type="scientific">Eumeta variegata</name>
    <name type="common">Bagworm moth</name>
    <name type="synonym">Eumeta japonica</name>
    <dbReference type="NCBI Taxonomy" id="151549"/>
    <lineage>
        <taxon>Eukaryota</taxon>
        <taxon>Metazoa</taxon>
        <taxon>Ecdysozoa</taxon>
        <taxon>Arthropoda</taxon>
        <taxon>Hexapoda</taxon>
        <taxon>Insecta</taxon>
        <taxon>Pterygota</taxon>
        <taxon>Neoptera</taxon>
        <taxon>Endopterygota</taxon>
        <taxon>Lepidoptera</taxon>
        <taxon>Glossata</taxon>
        <taxon>Ditrysia</taxon>
        <taxon>Tineoidea</taxon>
        <taxon>Psychidae</taxon>
        <taxon>Oiketicinae</taxon>
        <taxon>Eumeta</taxon>
    </lineage>
</organism>
<evidence type="ECO:0000313" key="3">
    <source>
        <dbReference type="Proteomes" id="UP000299102"/>
    </source>
</evidence>
<evidence type="ECO:0000313" key="2">
    <source>
        <dbReference type="EMBL" id="GBP37351.1"/>
    </source>
</evidence>
<accession>A0A4C1VEQ8</accession>
<dbReference type="AlphaFoldDB" id="A0A4C1VEQ8"/>
<keyword evidence="3" id="KW-1185">Reference proteome</keyword>
<name>A0A4C1VEQ8_EUMVA</name>
<protein>
    <submittedName>
        <fullName evidence="2">Uncharacterized protein</fullName>
    </submittedName>
</protein>
<sequence length="210" mass="23117">MRIFVIHTVTYLNGFIARRRATDGGRRASCRGRGYFFIVAAVKRVKGNLLIHELSSQQYDCVDFAQPHGLLSVRGGVCVKEMKILAARVDPLISISPIANASPDLASGGRPSHSRRRQPDCTRGHDSLTGCTTRCGTVPTRQLLLIVSTTFLRRFTKHRTDTSRSEADVLNRRATAAMECRATIRTASGEARIHHAPTAARAKRALINNP</sequence>
<evidence type="ECO:0000256" key="1">
    <source>
        <dbReference type="SAM" id="MobiDB-lite"/>
    </source>
</evidence>
<feature type="region of interest" description="Disordered" evidence="1">
    <location>
        <begin position="104"/>
        <end position="125"/>
    </location>
</feature>
<proteinExistence type="predicted"/>
<dbReference type="EMBL" id="BGZK01000332">
    <property type="protein sequence ID" value="GBP37351.1"/>
    <property type="molecule type" value="Genomic_DNA"/>
</dbReference>
<dbReference type="Proteomes" id="UP000299102">
    <property type="component" value="Unassembled WGS sequence"/>
</dbReference>
<gene>
    <name evidence="2" type="ORF">EVAR_22811_1</name>
</gene>
<comment type="caution">
    <text evidence="2">The sequence shown here is derived from an EMBL/GenBank/DDBJ whole genome shotgun (WGS) entry which is preliminary data.</text>
</comment>